<dbReference type="EMBL" id="CAKMRJ010002223">
    <property type="protein sequence ID" value="CAH1425730.1"/>
    <property type="molecule type" value="Genomic_DNA"/>
</dbReference>
<evidence type="ECO:0000313" key="1">
    <source>
        <dbReference type="EMBL" id="CAH1425730.1"/>
    </source>
</evidence>
<keyword evidence="2" id="KW-1185">Reference proteome</keyword>
<dbReference type="GO" id="GO:0030942">
    <property type="term" value="F:endoplasmic reticulum signal peptide binding"/>
    <property type="evidence" value="ECO:0007669"/>
    <property type="project" value="InterPro"/>
</dbReference>
<sequence>MFGLDMIPHLSRTGPALDLFKAKLEAVMDEARSQQAASMTEFHWLGHRFPISNAKTRVSILKAKELEKEINYRKEGALPSEKRLAVFDKIFAAYHEAGSSIRNDFDDLSGLDKVTLNATNCWLVLQRNTADLSDLLSSGRDRK</sequence>
<protein>
    <submittedName>
        <fullName evidence="1">Uncharacterized protein</fullName>
    </submittedName>
</protein>
<dbReference type="GO" id="GO:0005786">
    <property type="term" value="C:signal recognition particle, endoplasmic reticulum targeting"/>
    <property type="evidence" value="ECO:0007669"/>
    <property type="project" value="InterPro"/>
</dbReference>
<dbReference type="PANTHER" id="PTHR12860">
    <property type="entry name" value="SIGNAL RECOGNITION PARTICLE 68 KDA PROTEIN"/>
    <property type="match status" value="1"/>
</dbReference>
<evidence type="ECO:0000313" key="2">
    <source>
        <dbReference type="Proteomes" id="UP001157418"/>
    </source>
</evidence>
<dbReference type="Pfam" id="PF16969">
    <property type="entry name" value="SRP68"/>
    <property type="match status" value="1"/>
</dbReference>
<dbReference type="InterPro" id="IPR026258">
    <property type="entry name" value="SRP68"/>
</dbReference>
<dbReference type="Proteomes" id="UP001157418">
    <property type="component" value="Unassembled WGS sequence"/>
</dbReference>
<organism evidence="1 2">
    <name type="scientific">Lactuca virosa</name>
    <dbReference type="NCBI Taxonomy" id="75947"/>
    <lineage>
        <taxon>Eukaryota</taxon>
        <taxon>Viridiplantae</taxon>
        <taxon>Streptophyta</taxon>
        <taxon>Embryophyta</taxon>
        <taxon>Tracheophyta</taxon>
        <taxon>Spermatophyta</taxon>
        <taxon>Magnoliopsida</taxon>
        <taxon>eudicotyledons</taxon>
        <taxon>Gunneridae</taxon>
        <taxon>Pentapetalae</taxon>
        <taxon>asterids</taxon>
        <taxon>campanulids</taxon>
        <taxon>Asterales</taxon>
        <taxon>Asteraceae</taxon>
        <taxon>Cichorioideae</taxon>
        <taxon>Cichorieae</taxon>
        <taxon>Lactucinae</taxon>
        <taxon>Lactuca</taxon>
    </lineage>
</organism>
<accession>A0AAU9MUS7</accession>
<dbReference type="GO" id="GO:0005047">
    <property type="term" value="F:signal recognition particle binding"/>
    <property type="evidence" value="ECO:0007669"/>
    <property type="project" value="InterPro"/>
</dbReference>
<dbReference type="PANTHER" id="PTHR12860:SF0">
    <property type="entry name" value="SIGNAL RECOGNITION PARTICLE SUBUNIT SRP68"/>
    <property type="match status" value="1"/>
</dbReference>
<dbReference type="AlphaFoldDB" id="A0AAU9MUS7"/>
<dbReference type="GO" id="GO:0008312">
    <property type="term" value="F:7S RNA binding"/>
    <property type="evidence" value="ECO:0007669"/>
    <property type="project" value="InterPro"/>
</dbReference>
<dbReference type="GO" id="GO:0006614">
    <property type="term" value="P:SRP-dependent cotranslational protein targeting to membrane"/>
    <property type="evidence" value="ECO:0007669"/>
    <property type="project" value="InterPro"/>
</dbReference>
<comment type="caution">
    <text evidence="1">The sequence shown here is derived from an EMBL/GenBank/DDBJ whole genome shotgun (WGS) entry which is preliminary data.</text>
</comment>
<proteinExistence type="predicted"/>
<gene>
    <name evidence="1" type="ORF">LVIROSA_LOCUS12852</name>
</gene>
<reference evidence="1 2" key="1">
    <citation type="submission" date="2022-01" db="EMBL/GenBank/DDBJ databases">
        <authorList>
            <person name="Xiong W."/>
            <person name="Schranz E."/>
        </authorList>
    </citation>
    <scope>NUCLEOTIDE SEQUENCE [LARGE SCALE GENOMIC DNA]</scope>
</reference>
<name>A0AAU9MUS7_9ASTR</name>